<dbReference type="EMBL" id="JFFR01000009">
    <property type="protein sequence ID" value="KDN29329.1"/>
    <property type="molecule type" value="Genomic_DNA"/>
</dbReference>
<name>A0A066UYN5_9VIBR</name>
<keyword evidence="2" id="KW-1185">Reference proteome</keyword>
<reference evidence="1 2" key="1">
    <citation type="submission" date="2014-02" db="EMBL/GenBank/DDBJ databases">
        <title>Vibrio fortis Dalian14 Genome Sequencing.</title>
        <authorList>
            <person name="Wang Y."/>
            <person name="Song L."/>
            <person name="Liu G."/>
            <person name="Ding J."/>
        </authorList>
    </citation>
    <scope>NUCLEOTIDE SEQUENCE [LARGE SCALE GENOMIC DNA]</scope>
    <source>
        <strain evidence="1 2">Dalian14</strain>
    </source>
</reference>
<accession>A0A066UYN5</accession>
<proteinExistence type="predicted"/>
<comment type="caution">
    <text evidence="1">The sequence shown here is derived from an EMBL/GenBank/DDBJ whole genome shotgun (WGS) entry which is preliminary data.</text>
</comment>
<dbReference type="RefSeq" id="WP_032550265.1">
    <property type="nucleotide sequence ID" value="NZ_JFFR01000009.1"/>
</dbReference>
<protein>
    <recommendedName>
        <fullName evidence="3">Cytochrome oxidase biogenesis cluster protein</fullName>
    </recommendedName>
</protein>
<dbReference type="STRING" id="212667.VFDL14_14200"/>
<sequence>MKSDEQMAFEKRRRKGRWLLVGLVIIFALPAIIAKTVLDQHWYNEGATNTGLLIEPRVTLNDFSIDFEDPNQGWLIGYVAPEDCNQLCEQQLHYIKQSYLALGKNRERVTPVIFAISAESNSAVDHEDFTQVMVNQQLTNRLGEASIVVIDPLGQLVMVYKSVAQSEELVPQSKGLIHDLKKLLKLSRVG</sequence>
<evidence type="ECO:0008006" key="3">
    <source>
        <dbReference type="Google" id="ProtNLM"/>
    </source>
</evidence>
<organism evidence="1 2">
    <name type="scientific">Vibrio fortis</name>
    <dbReference type="NCBI Taxonomy" id="212667"/>
    <lineage>
        <taxon>Bacteria</taxon>
        <taxon>Pseudomonadati</taxon>
        <taxon>Pseudomonadota</taxon>
        <taxon>Gammaproteobacteria</taxon>
        <taxon>Vibrionales</taxon>
        <taxon>Vibrionaceae</taxon>
        <taxon>Vibrio</taxon>
    </lineage>
</organism>
<dbReference type="AlphaFoldDB" id="A0A066UYN5"/>
<evidence type="ECO:0000313" key="2">
    <source>
        <dbReference type="Proteomes" id="UP000027219"/>
    </source>
</evidence>
<gene>
    <name evidence="1" type="ORF">VFDL14_14200</name>
</gene>
<dbReference type="Proteomes" id="UP000027219">
    <property type="component" value="Unassembled WGS sequence"/>
</dbReference>
<dbReference type="OrthoDB" id="9785445at2"/>
<evidence type="ECO:0000313" key="1">
    <source>
        <dbReference type="EMBL" id="KDN29329.1"/>
    </source>
</evidence>